<dbReference type="Gene3D" id="3.40.630.30">
    <property type="match status" value="1"/>
</dbReference>
<dbReference type="Proteomes" id="UP001165293">
    <property type="component" value="Unassembled WGS sequence"/>
</dbReference>
<dbReference type="PANTHER" id="PTHR36449:SF1">
    <property type="entry name" value="ACETYLTRANSFERASE"/>
    <property type="match status" value="1"/>
</dbReference>
<evidence type="ECO:0000256" key="5">
    <source>
        <dbReference type="ARBA" id="ARBA00023315"/>
    </source>
</evidence>
<comment type="caution">
    <text evidence="8">The sequence shown here is derived from an EMBL/GenBank/DDBJ whole genome shotgun (WGS) entry which is preliminary data.</text>
</comment>
<dbReference type="PROSITE" id="PS51186">
    <property type="entry name" value="GNAT"/>
    <property type="match status" value="1"/>
</dbReference>
<dbReference type="Pfam" id="PF13508">
    <property type="entry name" value="Acetyltransf_7"/>
    <property type="match status" value="1"/>
</dbReference>
<dbReference type="EMBL" id="JAJGAK010000001">
    <property type="protein sequence ID" value="MCC8362462.1"/>
    <property type="molecule type" value="Genomic_DNA"/>
</dbReference>
<gene>
    <name evidence="8" type="ORF">LK996_05170</name>
</gene>
<evidence type="ECO:0000256" key="4">
    <source>
        <dbReference type="ARBA" id="ARBA00022679"/>
    </source>
</evidence>
<keyword evidence="5" id="KW-0012">Acyltransferase</keyword>
<keyword evidence="3" id="KW-1277">Toxin-antitoxin system</keyword>
<dbReference type="RefSeq" id="WP_343225848.1">
    <property type="nucleotide sequence ID" value="NZ_JAJGAK010000001.1"/>
</dbReference>
<evidence type="ECO:0000313" key="8">
    <source>
        <dbReference type="EMBL" id="MCC8362462.1"/>
    </source>
</evidence>
<evidence type="ECO:0000256" key="2">
    <source>
        <dbReference type="ARBA" id="ARBA00022491"/>
    </source>
</evidence>
<comment type="similarity">
    <text evidence="1">Belongs to the acetyltransferase family. GNAT subfamily.</text>
</comment>
<name>A0ABS8JFX6_9GAMM</name>
<reference evidence="8" key="1">
    <citation type="submission" date="2021-10" db="EMBL/GenBank/DDBJ databases">
        <authorList>
            <person name="Lyu M."/>
            <person name="Wang X."/>
            <person name="Meng X."/>
            <person name="Xu K."/>
        </authorList>
    </citation>
    <scope>NUCLEOTIDE SEQUENCE</scope>
    <source>
        <strain evidence="8">A6</strain>
    </source>
</reference>
<dbReference type="InterPro" id="IPR016181">
    <property type="entry name" value="Acyl_CoA_acyltransferase"/>
</dbReference>
<dbReference type="CDD" id="cd04301">
    <property type="entry name" value="NAT_SF"/>
    <property type="match status" value="1"/>
</dbReference>
<comment type="catalytic activity">
    <reaction evidence="6">
        <text>glycyl-tRNA(Gly) + acetyl-CoA = N-acetylglycyl-tRNA(Gly) + CoA + H(+)</text>
        <dbReference type="Rhea" id="RHEA:81867"/>
        <dbReference type="Rhea" id="RHEA-COMP:9683"/>
        <dbReference type="Rhea" id="RHEA-COMP:19766"/>
        <dbReference type="ChEBI" id="CHEBI:15378"/>
        <dbReference type="ChEBI" id="CHEBI:57287"/>
        <dbReference type="ChEBI" id="CHEBI:57288"/>
        <dbReference type="ChEBI" id="CHEBI:78522"/>
        <dbReference type="ChEBI" id="CHEBI:232036"/>
    </reaction>
</comment>
<evidence type="ECO:0000256" key="1">
    <source>
        <dbReference type="ARBA" id="ARBA00009342"/>
    </source>
</evidence>
<evidence type="ECO:0000259" key="7">
    <source>
        <dbReference type="PROSITE" id="PS51186"/>
    </source>
</evidence>
<dbReference type="InterPro" id="IPR000182">
    <property type="entry name" value="GNAT_dom"/>
</dbReference>
<evidence type="ECO:0000256" key="3">
    <source>
        <dbReference type="ARBA" id="ARBA00022649"/>
    </source>
</evidence>
<organism evidence="8 9">
    <name type="scientific">Noviluteimonas lactosilytica</name>
    <dbReference type="NCBI Taxonomy" id="2888523"/>
    <lineage>
        <taxon>Bacteria</taxon>
        <taxon>Pseudomonadati</taxon>
        <taxon>Pseudomonadota</taxon>
        <taxon>Gammaproteobacteria</taxon>
        <taxon>Lysobacterales</taxon>
        <taxon>Lysobacteraceae</taxon>
        <taxon>Noviluteimonas</taxon>
    </lineage>
</organism>
<protein>
    <submittedName>
        <fullName evidence="8">GNAT family N-acetyltransferase</fullName>
    </submittedName>
</protein>
<proteinExistence type="inferred from homology"/>
<accession>A0ABS8JFX6</accession>
<sequence length="179" mass="19829">MRPGKPEAPTLRPPERLAQLHRTDDFRCRHASLARWLRERAFDSQASGASNTFVVCEGDTVVGYYSLAAGSIRHAQSANAKMRRNMPDPIPVALLGRLAVHEDHERRGIGSGLLKDASRRCLRAAQEGPGIAAILCHAIDETARSFYLDRGFVPSPIEPLTVVLPLRDLAKRLADNMRR</sequence>
<dbReference type="SUPFAM" id="SSF55729">
    <property type="entry name" value="Acyl-CoA N-acyltransferases (Nat)"/>
    <property type="match status" value="1"/>
</dbReference>
<keyword evidence="2" id="KW-0678">Repressor</keyword>
<dbReference type="PANTHER" id="PTHR36449">
    <property type="entry name" value="ACETYLTRANSFERASE-RELATED"/>
    <property type="match status" value="1"/>
</dbReference>
<evidence type="ECO:0000256" key="6">
    <source>
        <dbReference type="ARBA" id="ARBA00049880"/>
    </source>
</evidence>
<keyword evidence="4" id="KW-0808">Transferase</keyword>
<evidence type="ECO:0000313" key="9">
    <source>
        <dbReference type="Proteomes" id="UP001165293"/>
    </source>
</evidence>
<feature type="domain" description="N-acetyltransferase" evidence="7">
    <location>
        <begin position="9"/>
        <end position="178"/>
    </location>
</feature>
<keyword evidence="9" id="KW-1185">Reference proteome</keyword>